<feature type="binding site" evidence="2">
    <location>
        <begin position="23"/>
        <end position="26"/>
    </location>
    <ligand>
        <name>substrate</name>
    </ligand>
</feature>
<accession>A0A3N4GVU4</accession>
<dbReference type="EC" id="2.5.1.-" evidence="2"/>
<dbReference type="InterPro" id="IPR018520">
    <property type="entry name" value="UPP_synth-like_CS"/>
</dbReference>
<comment type="subunit">
    <text evidence="2">Homodimer.</text>
</comment>
<feature type="binding site" evidence="2">
    <location>
        <begin position="67"/>
        <end position="69"/>
    </location>
    <ligand>
        <name>substrate</name>
    </ligand>
</feature>
<dbReference type="AlphaFoldDB" id="A0A3N4GVU4"/>
<feature type="binding site" evidence="2">
    <location>
        <position position="22"/>
    </location>
    <ligand>
        <name>Mg(2+)</name>
        <dbReference type="ChEBI" id="CHEBI:18420"/>
    </ligand>
</feature>
<sequence length="248" mass="28150">MVEERKYDPSLPVPNHVAVIMDGNGRWAQERGLKRTDGHSEGLKALKRVVIAAHKMGIKVLTAYAFSTENWKRPLSEVNYLMSLPKVLNDEILPDLIENNVQVRLSGSFEQVPMGTKKYIQNAMDKTKDNTGLILNIAFNYGSRDEITKGVREIAQAVADGALRVKDINEDTISNHLYTAQLGEFADPDLMIRSSGEVRLSNYLLWQLAYSEMIFTETKWPDFDEAVMQACIGEFQHRNRRFGKIDSK</sequence>
<dbReference type="CDD" id="cd00475">
    <property type="entry name" value="Cis_IPPS"/>
    <property type="match status" value="1"/>
</dbReference>
<dbReference type="GO" id="GO:0000287">
    <property type="term" value="F:magnesium ion binding"/>
    <property type="evidence" value="ECO:0007669"/>
    <property type="project" value="UniProtKB-UniRule"/>
</dbReference>
<keyword evidence="2" id="KW-0479">Metal-binding</keyword>
<protein>
    <recommendedName>
        <fullName evidence="2">Isoprenyl transferase</fullName>
        <ecNumber evidence="2">2.5.1.-</ecNumber>
    </recommendedName>
</protein>
<feature type="binding site" evidence="2">
    <location>
        <position position="27"/>
    </location>
    <ligand>
        <name>substrate</name>
    </ligand>
</feature>
<feature type="active site" evidence="2">
    <location>
        <position position="22"/>
    </location>
</feature>
<dbReference type="FunFam" id="3.40.1180.10:FF:000001">
    <property type="entry name" value="(2E,6E)-farnesyl-diphosphate-specific ditrans,polycis-undecaprenyl-diphosphate synthase"/>
    <property type="match status" value="1"/>
</dbReference>
<evidence type="ECO:0000256" key="2">
    <source>
        <dbReference type="HAMAP-Rule" id="MF_01139"/>
    </source>
</evidence>
<dbReference type="Proteomes" id="UP000273977">
    <property type="component" value="Unassembled WGS sequence"/>
</dbReference>
<feature type="binding site" evidence="2">
    <location>
        <position position="212"/>
    </location>
    <ligand>
        <name>Mg(2+)</name>
        <dbReference type="ChEBI" id="CHEBI:18420"/>
    </ligand>
</feature>
<keyword evidence="1 2" id="KW-0808">Transferase</keyword>
<dbReference type="PANTHER" id="PTHR10291:SF0">
    <property type="entry name" value="DEHYDRODOLICHYL DIPHOSPHATE SYNTHASE 2"/>
    <property type="match status" value="1"/>
</dbReference>
<gene>
    <name evidence="3" type="ORF">EF384_00925</name>
</gene>
<dbReference type="PANTHER" id="PTHR10291">
    <property type="entry name" value="DEHYDRODOLICHYL DIPHOSPHATE SYNTHASE FAMILY MEMBER"/>
    <property type="match status" value="1"/>
</dbReference>
<evidence type="ECO:0000256" key="1">
    <source>
        <dbReference type="ARBA" id="ARBA00022679"/>
    </source>
</evidence>
<dbReference type="OrthoDB" id="4191603at2"/>
<name>A0A3N4GVU4_9LACT</name>
<dbReference type="HAMAP" id="MF_01139">
    <property type="entry name" value="ISPT"/>
    <property type="match status" value="1"/>
</dbReference>
<evidence type="ECO:0000313" key="3">
    <source>
        <dbReference type="EMBL" id="RPA65008.1"/>
    </source>
</evidence>
<dbReference type="InterPro" id="IPR001441">
    <property type="entry name" value="UPP_synth-like"/>
</dbReference>
<dbReference type="Gene3D" id="3.40.1180.10">
    <property type="entry name" value="Decaprenyl diphosphate synthase-like"/>
    <property type="match status" value="1"/>
</dbReference>
<proteinExistence type="inferred from homology"/>
<feature type="binding site" evidence="2">
    <location>
        <position position="71"/>
    </location>
    <ligand>
        <name>substrate</name>
    </ligand>
</feature>
<feature type="binding site" evidence="2">
    <location>
        <position position="73"/>
    </location>
    <ligand>
        <name>substrate</name>
    </ligand>
</feature>
<dbReference type="GO" id="GO:0030145">
    <property type="term" value="F:manganese ion binding"/>
    <property type="evidence" value="ECO:0007669"/>
    <property type="project" value="TreeGrafter"/>
</dbReference>
<keyword evidence="2" id="KW-0460">Magnesium</keyword>
<dbReference type="RefSeq" id="WP_123779115.1">
    <property type="nucleotide sequence ID" value="NZ_RKMG01000002.1"/>
</dbReference>
<dbReference type="InterPro" id="IPR036424">
    <property type="entry name" value="UPP_synth-like_sf"/>
</dbReference>
<comment type="function">
    <text evidence="2">Catalyzes the condensation of isopentenyl diphosphate (IPP) with allylic pyrophosphates generating different type of terpenoids.</text>
</comment>
<dbReference type="NCBIfam" id="TIGR00055">
    <property type="entry name" value="uppS"/>
    <property type="match status" value="1"/>
</dbReference>
<comment type="caution">
    <text evidence="3">The sequence shown here is derived from an EMBL/GenBank/DDBJ whole genome shotgun (WGS) entry which is preliminary data.</text>
</comment>
<dbReference type="GO" id="GO:0008834">
    <property type="term" value="F:ditrans,polycis-undecaprenyl-diphosphate synthase [(2E,6E)-farnesyl-diphosphate specific] activity"/>
    <property type="evidence" value="ECO:0007669"/>
    <property type="project" value="TreeGrafter"/>
</dbReference>
<dbReference type="GO" id="GO:0005829">
    <property type="term" value="C:cytosol"/>
    <property type="evidence" value="ECO:0007669"/>
    <property type="project" value="TreeGrafter"/>
</dbReference>
<dbReference type="Pfam" id="PF01255">
    <property type="entry name" value="Prenyltransf"/>
    <property type="match status" value="1"/>
</dbReference>
<dbReference type="PROSITE" id="PS01066">
    <property type="entry name" value="UPP_SYNTHASE"/>
    <property type="match status" value="1"/>
</dbReference>
<evidence type="ECO:0000313" key="4">
    <source>
        <dbReference type="Proteomes" id="UP000273977"/>
    </source>
</evidence>
<feature type="binding site" evidence="2">
    <location>
        <begin position="199"/>
        <end position="201"/>
    </location>
    <ligand>
        <name>substrate</name>
    </ligand>
</feature>
<keyword evidence="4" id="KW-1185">Reference proteome</keyword>
<dbReference type="EMBL" id="RKMG01000002">
    <property type="protein sequence ID" value="RPA65008.1"/>
    <property type="molecule type" value="Genomic_DNA"/>
</dbReference>
<organism evidence="3 4">
    <name type="scientific">Aerococcus agrisoli</name>
    <dbReference type="NCBI Taxonomy" id="2487350"/>
    <lineage>
        <taxon>Bacteria</taxon>
        <taxon>Bacillati</taxon>
        <taxon>Bacillota</taxon>
        <taxon>Bacilli</taxon>
        <taxon>Lactobacillales</taxon>
        <taxon>Aerococcaceae</taxon>
        <taxon>Aerococcus</taxon>
    </lineage>
</organism>
<comment type="cofactor">
    <cofactor evidence="2">
        <name>Mg(2+)</name>
        <dbReference type="ChEBI" id="CHEBI:18420"/>
    </cofactor>
    <text evidence="2">Binds 2 magnesium ions per subunit.</text>
</comment>
<dbReference type="NCBIfam" id="NF011405">
    <property type="entry name" value="PRK14830.1"/>
    <property type="match status" value="1"/>
</dbReference>
<feature type="active site" description="Proton acceptor" evidence="2">
    <location>
        <position position="70"/>
    </location>
</feature>
<dbReference type="SUPFAM" id="SSF64005">
    <property type="entry name" value="Undecaprenyl diphosphate synthase"/>
    <property type="match status" value="1"/>
</dbReference>
<feature type="binding site" evidence="2">
    <location>
        <position position="35"/>
    </location>
    <ligand>
        <name>substrate</name>
    </ligand>
</feature>
<feature type="binding site" evidence="2">
    <location>
        <position position="193"/>
    </location>
    <ligand>
        <name>substrate</name>
    </ligand>
</feature>
<dbReference type="GO" id="GO:0016094">
    <property type="term" value="P:polyprenol biosynthetic process"/>
    <property type="evidence" value="ECO:0007669"/>
    <property type="project" value="TreeGrafter"/>
</dbReference>
<comment type="similarity">
    <text evidence="2">Belongs to the UPP synthase family.</text>
</comment>
<feature type="binding site" evidence="2">
    <location>
        <position position="39"/>
    </location>
    <ligand>
        <name>substrate</name>
    </ligand>
</feature>
<reference evidence="3 4" key="1">
    <citation type="submission" date="2018-11" db="EMBL/GenBank/DDBJ databases">
        <title>Aerococcus sp. SJQ22, whole genome shotgun sequence.</title>
        <authorList>
            <person name="Sun L."/>
            <person name="Gao X."/>
            <person name="Chen W."/>
            <person name="Huang K."/>
        </authorList>
    </citation>
    <scope>NUCLEOTIDE SEQUENCE [LARGE SCALE GENOMIC DNA]</scope>
    <source>
        <strain evidence="3 4">SJQ22</strain>
    </source>
</reference>